<evidence type="ECO:0000313" key="10">
    <source>
        <dbReference type="EMBL" id="CAL8128510.1"/>
    </source>
</evidence>
<protein>
    <recommendedName>
        <fullName evidence="9">C2H2-type domain-containing protein</fullName>
    </recommendedName>
</protein>
<comment type="caution">
    <text evidence="10">The sequence shown here is derived from an EMBL/GenBank/DDBJ whole genome shotgun (WGS) entry which is preliminary data.</text>
</comment>
<dbReference type="PANTHER" id="PTHR24388">
    <property type="entry name" value="ZINC FINGER PROTEIN"/>
    <property type="match status" value="1"/>
</dbReference>
<dbReference type="PROSITE" id="PS50157">
    <property type="entry name" value="ZINC_FINGER_C2H2_2"/>
    <property type="match status" value="5"/>
</dbReference>
<evidence type="ECO:0000259" key="9">
    <source>
        <dbReference type="PROSITE" id="PS50157"/>
    </source>
</evidence>
<organism evidence="10 11">
    <name type="scientific">Orchesella dallaii</name>
    <dbReference type="NCBI Taxonomy" id="48710"/>
    <lineage>
        <taxon>Eukaryota</taxon>
        <taxon>Metazoa</taxon>
        <taxon>Ecdysozoa</taxon>
        <taxon>Arthropoda</taxon>
        <taxon>Hexapoda</taxon>
        <taxon>Collembola</taxon>
        <taxon>Entomobryomorpha</taxon>
        <taxon>Entomobryoidea</taxon>
        <taxon>Orchesellidae</taxon>
        <taxon>Orchesellinae</taxon>
        <taxon>Orchesella</taxon>
    </lineage>
</organism>
<feature type="region of interest" description="Disordered" evidence="8">
    <location>
        <begin position="22"/>
        <end position="43"/>
    </location>
</feature>
<dbReference type="SMART" id="SM00355">
    <property type="entry name" value="ZnF_C2H2"/>
    <property type="match status" value="11"/>
</dbReference>
<feature type="domain" description="C2H2-type" evidence="9">
    <location>
        <begin position="546"/>
        <end position="574"/>
    </location>
</feature>
<proteinExistence type="inferred from homology"/>
<evidence type="ECO:0000256" key="2">
    <source>
        <dbReference type="ARBA" id="ARBA00022737"/>
    </source>
</evidence>
<feature type="domain" description="C2H2-type" evidence="9">
    <location>
        <begin position="479"/>
        <end position="501"/>
    </location>
</feature>
<evidence type="ECO:0000256" key="7">
    <source>
        <dbReference type="PROSITE-ProRule" id="PRU00042"/>
    </source>
</evidence>
<feature type="domain" description="C2H2-type" evidence="9">
    <location>
        <begin position="390"/>
        <end position="419"/>
    </location>
</feature>
<feature type="compositionally biased region" description="Basic residues" evidence="8">
    <location>
        <begin position="292"/>
        <end position="303"/>
    </location>
</feature>
<evidence type="ECO:0000313" key="11">
    <source>
        <dbReference type="Proteomes" id="UP001642540"/>
    </source>
</evidence>
<accession>A0ABP1RHL3</accession>
<keyword evidence="3 7" id="KW-0863">Zinc-finger</keyword>
<dbReference type="EMBL" id="CAXLJM020000075">
    <property type="protein sequence ID" value="CAL8128510.1"/>
    <property type="molecule type" value="Genomic_DNA"/>
</dbReference>
<keyword evidence="5" id="KW-0539">Nucleus</keyword>
<evidence type="ECO:0000256" key="4">
    <source>
        <dbReference type="ARBA" id="ARBA00022833"/>
    </source>
</evidence>
<keyword evidence="4" id="KW-0862">Zinc</keyword>
<feature type="compositionally biased region" description="Basic and acidic residues" evidence="8">
    <location>
        <begin position="252"/>
        <end position="269"/>
    </location>
</feature>
<dbReference type="Proteomes" id="UP001642540">
    <property type="component" value="Unassembled WGS sequence"/>
</dbReference>
<dbReference type="Pfam" id="PF00096">
    <property type="entry name" value="zf-C2H2"/>
    <property type="match status" value="2"/>
</dbReference>
<dbReference type="Gene3D" id="3.30.160.60">
    <property type="entry name" value="Classic Zinc Finger"/>
    <property type="match status" value="5"/>
</dbReference>
<keyword evidence="1" id="KW-0479">Metal-binding</keyword>
<gene>
    <name evidence="10" type="ORF">ODALV1_LOCUS22276</name>
</gene>
<feature type="region of interest" description="Disordered" evidence="8">
    <location>
        <begin position="175"/>
        <end position="197"/>
    </location>
</feature>
<dbReference type="InterPro" id="IPR050527">
    <property type="entry name" value="Snail/Krueppel_Znf"/>
</dbReference>
<feature type="domain" description="C2H2-type" evidence="9">
    <location>
        <begin position="637"/>
        <end position="664"/>
    </location>
</feature>
<evidence type="ECO:0000256" key="3">
    <source>
        <dbReference type="ARBA" id="ARBA00022771"/>
    </source>
</evidence>
<dbReference type="PANTHER" id="PTHR24388:SF104">
    <property type="entry name" value="AT-RICH BINDING PROTEIN-RELATED"/>
    <property type="match status" value="1"/>
</dbReference>
<feature type="compositionally biased region" description="Acidic residues" evidence="8">
    <location>
        <begin position="185"/>
        <end position="196"/>
    </location>
</feature>
<dbReference type="PROSITE" id="PS00028">
    <property type="entry name" value="ZINC_FINGER_C2H2_1"/>
    <property type="match status" value="5"/>
</dbReference>
<evidence type="ECO:0000256" key="5">
    <source>
        <dbReference type="ARBA" id="ARBA00023242"/>
    </source>
</evidence>
<reference evidence="10 11" key="1">
    <citation type="submission" date="2024-08" db="EMBL/GenBank/DDBJ databases">
        <authorList>
            <person name="Cucini C."/>
            <person name="Frati F."/>
        </authorList>
    </citation>
    <scope>NUCLEOTIDE SEQUENCE [LARGE SCALE GENOMIC DNA]</scope>
</reference>
<dbReference type="InterPro" id="IPR013087">
    <property type="entry name" value="Znf_C2H2_type"/>
</dbReference>
<dbReference type="SUPFAM" id="SSF57667">
    <property type="entry name" value="beta-beta-alpha zinc fingers"/>
    <property type="match status" value="4"/>
</dbReference>
<keyword evidence="11" id="KW-1185">Reference proteome</keyword>
<evidence type="ECO:0000256" key="8">
    <source>
        <dbReference type="SAM" id="MobiDB-lite"/>
    </source>
</evidence>
<evidence type="ECO:0000256" key="1">
    <source>
        <dbReference type="ARBA" id="ARBA00022723"/>
    </source>
</evidence>
<feature type="domain" description="C2H2-type" evidence="9">
    <location>
        <begin position="574"/>
        <end position="602"/>
    </location>
</feature>
<keyword evidence="2" id="KW-0677">Repeat</keyword>
<comment type="similarity">
    <text evidence="6">Belongs to the snail C2H2-type zinc-finger protein family.</text>
</comment>
<dbReference type="InterPro" id="IPR036236">
    <property type="entry name" value="Znf_C2H2_sf"/>
</dbReference>
<name>A0ABP1RHL3_9HEXA</name>
<sequence length="699" mass="80252">MATKSKTQTVCFVCLKPFQNADRQRQSPRRSTTSQKTRREKENDTVDYSTLFQKFSRILTDYLQLSAADLQQLSSPKASVFCTSCSETINTICDVYNELRLVELRLSSKLGELGELMMVKPKLGALVNQLLLRQEEGTGSSSYVEKLRNLVAFKCATKGREVELHRDLLVDKNERHEGGGRYSDGDDDAEEDCEEDTLPRVKVKVEITNSDDDYDYEAEDDFVPDLDDELLDDKDKIEPDEPQATSSQRATKRSEDRCNTLKNEKAKDSEEVELIQTDSDCEWSDDAEIDKKKRSPKKAKTMKRIGTTTTGPPGGSKRKKLDNEGTNSSCQLCNKSFKGSEFGKHLYIHEMNVKETDKKIQCNFCHSAFAFPQTFEYHLKIRHGETKLVFPCEEDECESSFDSVDDLNSHLKTHSSEIHLCSTCNWGFLNVNMKDLHELSHLRSVRGNYPCSKCGRVLHGFPKFRDHYNLRHGAKLKNHKCSKCNLTFLSRTNLRTHEKKHEKGTLGQVLHPPQCCEVCGRIYEGSRAQELLDRHMKNKHVGEKELSCNICDTPFEFDRHLDKHLKTEHGLEKIPCPKCNKTLGSTRTLREHMRIVHADEPEQHLCPHCGSVYKDFRYLQRHILMQHPDLIIDEGKFDCSDCGKKFRRKIMVKRHLKTCPGKREEMSLPVDVNDVESENETKSELSYNNQDNCSSVLVM</sequence>
<evidence type="ECO:0000256" key="6">
    <source>
        <dbReference type="ARBA" id="ARBA00037948"/>
    </source>
</evidence>
<feature type="compositionally biased region" description="Acidic residues" evidence="8">
    <location>
        <begin position="279"/>
        <end position="288"/>
    </location>
</feature>
<feature type="region of interest" description="Disordered" evidence="8">
    <location>
        <begin position="232"/>
        <end position="326"/>
    </location>
</feature>